<comment type="caution">
    <text evidence="4">The sequence shown here is derived from an EMBL/GenBank/DDBJ whole genome shotgun (WGS) entry which is preliminary data.</text>
</comment>
<sequence length="468" mass="54796">MCTTEKYFVLDPREATFSDLARLLFSSDLRNRRFIDSSEEKLEDDLCRFRRRWIIFVSIIIQKLMILLRKPLYFLGFYLSFWLNLLSSNGGFFKILPNLFKGKIIWPEKTSATFASLVGNLDRRVELDRRIERGSKRYKAMLSIMASKLSYENTNFVSSVLHNHWKVTVKIVIDDSSKGYQKQKSTEVIVIKDTSTYPNLIVVSFRGTDPFDSDDWCTDFDLSWYEIKNVGKVHGGFMKALGLQKEGWPKEVKIDQTQNETTQYAYYTIMHHLKEILDQNPASKFILTGHSLGGALAILFTAVLMMHDEEQMLDKLEGVYTFGQPRVGDEKFGKFMKNSLKKYEVMYERYVYCNDMVPRLPFDDKTLMFKHFGGCLYYDSFYRGKVEEEEPNKNYFSMLWAIPKIMNAIWELMRSFIIPYWKGEEYREGWFLKCFRVVALLIPGLPAHAPNEYVNATLLGNLPDLHLD</sequence>
<evidence type="ECO:0000313" key="5">
    <source>
        <dbReference type="Proteomes" id="UP000712600"/>
    </source>
</evidence>
<dbReference type="InterPro" id="IPR044819">
    <property type="entry name" value="OBL-like"/>
</dbReference>
<dbReference type="GO" id="GO:0006629">
    <property type="term" value="P:lipid metabolic process"/>
    <property type="evidence" value="ECO:0007669"/>
    <property type="project" value="InterPro"/>
</dbReference>
<dbReference type="AlphaFoldDB" id="A0A8S9QZJ1"/>
<dbReference type="InterPro" id="IPR002921">
    <property type="entry name" value="Fungal_lipase-type"/>
</dbReference>
<protein>
    <recommendedName>
        <fullName evidence="3">Fungal lipase-type domain-containing protein</fullName>
    </recommendedName>
</protein>
<dbReference type="Proteomes" id="UP000712600">
    <property type="component" value="Unassembled WGS sequence"/>
</dbReference>
<keyword evidence="2" id="KW-0472">Membrane</keyword>
<dbReference type="EMBL" id="QGKX02000996">
    <property type="protein sequence ID" value="KAF3559212.1"/>
    <property type="molecule type" value="Genomic_DNA"/>
</dbReference>
<evidence type="ECO:0000256" key="1">
    <source>
        <dbReference type="ARBA" id="ARBA00022801"/>
    </source>
</evidence>
<dbReference type="Pfam" id="PF01764">
    <property type="entry name" value="Lipase_3"/>
    <property type="match status" value="1"/>
</dbReference>
<keyword evidence="1" id="KW-0378">Hydrolase</keyword>
<feature type="domain" description="Fungal lipase-type" evidence="3">
    <location>
        <begin position="202"/>
        <end position="363"/>
    </location>
</feature>
<feature type="transmembrane region" description="Helical" evidence="2">
    <location>
        <begin position="75"/>
        <end position="96"/>
    </location>
</feature>
<evidence type="ECO:0000259" key="3">
    <source>
        <dbReference type="Pfam" id="PF01764"/>
    </source>
</evidence>
<dbReference type="Gene3D" id="3.40.50.1820">
    <property type="entry name" value="alpha/beta hydrolase"/>
    <property type="match status" value="1"/>
</dbReference>
<accession>A0A8S9QZJ1</accession>
<name>A0A8S9QZJ1_BRACR</name>
<dbReference type="InterPro" id="IPR029058">
    <property type="entry name" value="AB_hydrolase_fold"/>
</dbReference>
<evidence type="ECO:0000313" key="4">
    <source>
        <dbReference type="EMBL" id="KAF3559212.1"/>
    </source>
</evidence>
<evidence type="ECO:0000256" key="2">
    <source>
        <dbReference type="SAM" id="Phobius"/>
    </source>
</evidence>
<dbReference type="PANTHER" id="PTHR46086:SF4">
    <property type="entry name" value="ALPHA_BETA-HYDROLASES SUPERFAMILY PROTEIN"/>
    <property type="match status" value="1"/>
</dbReference>
<dbReference type="CDD" id="cd00519">
    <property type="entry name" value="Lipase_3"/>
    <property type="match status" value="1"/>
</dbReference>
<dbReference type="SUPFAM" id="SSF53474">
    <property type="entry name" value="alpha/beta-Hydrolases"/>
    <property type="match status" value="1"/>
</dbReference>
<keyword evidence="2" id="KW-1133">Transmembrane helix</keyword>
<proteinExistence type="predicted"/>
<gene>
    <name evidence="4" type="ORF">F2Q69_00012791</name>
</gene>
<keyword evidence="2" id="KW-0812">Transmembrane</keyword>
<organism evidence="4 5">
    <name type="scientific">Brassica cretica</name>
    <name type="common">Mustard</name>
    <dbReference type="NCBI Taxonomy" id="69181"/>
    <lineage>
        <taxon>Eukaryota</taxon>
        <taxon>Viridiplantae</taxon>
        <taxon>Streptophyta</taxon>
        <taxon>Embryophyta</taxon>
        <taxon>Tracheophyta</taxon>
        <taxon>Spermatophyta</taxon>
        <taxon>Magnoliopsida</taxon>
        <taxon>eudicotyledons</taxon>
        <taxon>Gunneridae</taxon>
        <taxon>Pentapetalae</taxon>
        <taxon>rosids</taxon>
        <taxon>malvids</taxon>
        <taxon>Brassicales</taxon>
        <taxon>Brassicaceae</taxon>
        <taxon>Brassiceae</taxon>
        <taxon>Brassica</taxon>
    </lineage>
</organism>
<dbReference type="GO" id="GO:0004806">
    <property type="term" value="F:triacylglycerol lipase activity"/>
    <property type="evidence" value="ECO:0007669"/>
    <property type="project" value="InterPro"/>
</dbReference>
<reference evidence="4" key="1">
    <citation type="submission" date="2019-12" db="EMBL/GenBank/DDBJ databases">
        <title>Genome sequencing and annotation of Brassica cretica.</title>
        <authorList>
            <person name="Studholme D.J."/>
            <person name="Sarris P."/>
        </authorList>
    </citation>
    <scope>NUCLEOTIDE SEQUENCE</scope>
    <source>
        <strain evidence="4">PFS-109/04</strain>
        <tissue evidence="4">Leaf</tissue>
    </source>
</reference>
<dbReference type="PANTHER" id="PTHR46086">
    <property type="entry name" value="ALPHA/BETA-HYDROLASES SUPERFAMILY PROTEIN"/>
    <property type="match status" value="1"/>
</dbReference>